<comment type="caution">
    <text evidence="1">The sequence shown here is derived from an EMBL/GenBank/DDBJ whole genome shotgun (WGS) entry which is preliminary data.</text>
</comment>
<proteinExistence type="predicted"/>
<protein>
    <submittedName>
        <fullName evidence="1">Uncharacterized protein</fullName>
    </submittedName>
</protein>
<sequence length="125" mass="14202">MEPSFTERIHSRKKAAQCVGYYVKLLQRTDVFRQRKAAKHDYSSFIGMLVAKLDRATELFLSELGTVNSLYCLTSTLILNINTIKREMTRESANLAEKGVSAQYAETPFSYFQTAIKSSNLLHAE</sequence>
<reference evidence="2" key="1">
    <citation type="journal article" date="2019" name="Int. J. Syst. Evol. Microbiol.">
        <title>The Global Catalogue of Microorganisms (GCM) 10K type strain sequencing project: providing services to taxonomists for standard genome sequencing and annotation.</title>
        <authorList>
            <consortium name="The Broad Institute Genomics Platform"/>
            <consortium name="The Broad Institute Genome Sequencing Center for Infectious Disease"/>
            <person name="Wu L."/>
            <person name="Ma J."/>
        </authorList>
    </citation>
    <scope>NUCLEOTIDE SEQUENCE [LARGE SCALE GENOMIC DNA]</scope>
    <source>
        <strain evidence="2">CCM 8702</strain>
    </source>
</reference>
<accession>A0ABQ2AB47</accession>
<evidence type="ECO:0000313" key="1">
    <source>
        <dbReference type="EMBL" id="GGH87864.1"/>
    </source>
</evidence>
<organism evidence="1 2">
    <name type="scientific">Saccharibacillus endophyticus</name>
    <dbReference type="NCBI Taxonomy" id="2060666"/>
    <lineage>
        <taxon>Bacteria</taxon>
        <taxon>Bacillati</taxon>
        <taxon>Bacillota</taxon>
        <taxon>Bacilli</taxon>
        <taxon>Bacillales</taxon>
        <taxon>Paenibacillaceae</taxon>
        <taxon>Saccharibacillus</taxon>
    </lineage>
</organism>
<name>A0ABQ2AB47_9BACL</name>
<evidence type="ECO:0000313" key="2">
    <source>
        <dbReference type="Proteomes" id="UP000605427"/>
    </source>
</evidence>
<keyword evidence="2" id="KW-1185">Reference proteome</keyword>
<gene>
    <name evidence="1" type="ORF">GCM10007362_51000</name>
</gene>
<dbReference type="Proteomes" id="UP000605427">
    <property type="component" value="Unassembled WGS sequence"/>
</dbReference>
<dbReference type="EMBL" id="BMDD01000011">
    <property type="protein sequence ID" value="GGH87864.1"/>
    <property type="molecule type" value="Genomic_DNA"/>
</dbReference>